<keyword evidence="4" id="KW-0378">Hydrolase</keyword>
<dbReference type="AlphaFoldDB" id="A0A848R9D6"/>
<dbReference type="SUPFAM" id="SSF56281">
    <property type="entry name" value="Metallo-hydrolase/oxidoreductase"/>
    <property type="match status" value="1"/>
</dbReference>
<evidence type="ECO:0000259" key="6">
    <source>
        <dbReference type="SMART" id="SM00849"/>
    </source>
</evidence>
<evidence type="ECO:0000256" key="1">
    <source>
        <dbReference type="ARBA" id="ARBA00001947"/>
    </source>
</evidence>
<dbReference type="InterPro" id="IPR036866">
    <property type="entry name" value="RibonucZ/Hydroxyglut_hydro"/>
</dbReference>
<dbReference type="GO" id="GO:0046872">
    <property type="term" value="F:metal ion binding"/>
    <property type="evidence" value="ECO:0007669"/>
    <property type="project" value="UniProtKB-KW"/>
</dbReference>
<evidence type="ECO:0000313" key="7">
    <source>
        <dbReference type="EMBL" id="NMW84428.1"/>
    </source>
</evidence>
<dbReference type="InterPro" id="IPR051013">
    <property type="entry name" value="MBL_superfamily_lactonases"/>
</dbReference>
<dbReference type="RefSeq" id="WP_169968065.1">
    <property type="nucleotide sequence ID" value="NZ_JABDSR010000002.1"/>
</dbReference>
<gene>
    <name evidence="7" type="ORF">HKO22_01555</name>
</gene>
<dbReference type="SMART" id="SM00849">
    <property type="entry name" value="Lactamase_B"/>
    <property type="match status" value="1"/>
</dbReference>
<organism evidence="7 8">
    <name type="scientific">Peptoniphilus faecalis</name>
    <dbReference type="NCBI Taxonomy" id="2731255"/>
    <lineage>
        <taxon>Bacteria</taxon>
        <taxon>Bacillati</taxon>
        <taxon>Bacillota</taxon>
        <taxon>Tissierellia</taxon>
        <taxon>Tissierellales</taxon>
        <taxon>Peptoniphilaceae</taxon>
        <taxon>Peptoniphilus</taxon>
    </lineage>
</organism>
<dbReference type="EMBL" id="JABDSR010000002">
    <property type="protein sequence ID" value="NMW84428.1"/>
    <property type="molecule type" value="Genomic_DNA"/>
</dbReference>
<keyword evidence="3" id="KW-0479">Metal-binding</keyword>
<evidence type="ECO:0000256" key="3">
    <source>
        <dbReference type="ARBA" id="ARBA00022723"/>
    </source>
</evidence>
<reference evidence="7" key="1">
    <citation type="submission" date="2020-04" db="EMBL/GenBank/DDBJ databases">
        <title>Peptoniphilus sp. nov. isolated from swine feces.</title>
        <authorList>
            <person name="Ryu S.W."/>
        </authorList>
    </citation>
    <scope>NUCLEOTIDE SEQUENCE [LARGE SCALE GENOMIC DNA]</scope>
    <source>
        <strain evidence="7">AGMB00490</strain>
    </source>
</reference>
<comment type="cofactor">
    <cofactor evidence="1">
        <name>Zn(2+)</name>
        <dbReference type="ChEBI" id="CHEBI:29105"/>
    </cofactor>
</comment>
<evidence type="ECO:0000256" key="4">
    <source>
        <dbReference type="ARBA" id="ARBA00022801"/>
    </source>
</evidence>
<dbReference type="PANTHER" id="PTHR42978">
    <property type="entry name" value="QUORUM-QUENCHING LACTONASE YTNP-RELATED-RELATED"/>
    <property type="match status" value="1"/>
</dbReference>
<name>A0A848R9D6_9FIRM</name>
<keyword evidence="8" id="KW-1185">Reference proteome</keyword>
<comment type="similarity">
    <text evidence="2">Belongs to the metallo-beta-lactamase superfamily.</text>
</comment>
<dbReference type="PANTHER" id="PTHR42978:SF2">
    <property type="entry name" value="102 KBASES UNSTABLE REGION: FROM 1 TO 119443"/>
    <property type="match status" value="1"/>
</dbReference>
<dbReference type="Gene3D" id="3.60.15.10">
    <property type="entry name" value="Ribonuclease Z/Hydroxyacylglutathione hydrolase-like"/>
    <property type="match status" value="1"/>
</dbReference>
<evidence type="ECO:0000256" key="5">
    <source>
        <dbReference type="ARBA" id="ARBA00022833"/>
    </source>
</evidence>
<evidence type="ECO:0000256" key="2">
    <source>
        <dbReference type="ARBA" id="ARBA00007749"/>
    </source>
</evidence>
<accession>A0A848R9D6</accession>
<protein>
    <submittedName>
        <fullName evidence="7">MBL fold metallo-hydrolase</fullName>
    </submittedName>
</protein>
<feature type="domain" description="Metallo-beta-lactamase" evidence="6">
    <location>
        <begin position="23"/>
        <end position="203"/>
    </location>
</feature>
<comment type="caution">
    <text evidence="7">The sequence shown here is derived from an EMBL/GenBank/DDBJ whole genome shotgun (WGS) entry which is preliminary data.</text>
</comment>
<keyword evidence="5" id="KW-0862">Zinc</keyword>
<dbReference type="GO" id="GO:0016787">
    <property type="term" value="F:hydrolase activity"/>
    <property type="evidence" value="ECO:0007669"/>
    <property type="project" value="UniProtKB-KW"/>
</dbReference>
<evidence type="ECO:0000313" key="8">
    <source>
        <dbReference type="Proteomes" id="UP000568273"/>
    </source>
</evidence>
<dbReference type="Proteomes" id="UP000568273">
    <property type="component" value="Unassembled WGS sequence"/>
</dbReference>
<sequence length="244" mass="27777">MRFSVDVIFTGFSGKLEDLALGWGTVALIKNEDKLILFDTGGANLRNYLPKKFEERGVKFSDIDYVFLSHLHFDHAYNIDLFRNSKIFLSKEEWEYANNLESRDLYIDQNAITFLKYADITFVKNNEIIMPNIKTILTPGHTPGCVSYLLKQDNGEVWGLVGDSVKNRGELINEQVQMTLDFNKTVSSIKKIKSTCDRILPGHDTWLLIDNGKVSPLKKNSKKLLYGQGVTVNNGFTEIEITLD</sequence>
<dbReference type="Pfam" id="PF00753">
    <property type="entry name" value="Lactamase_B"/>
    <property type="match status" value="1"/>
</dbReference>
<dbReference type="InterPro" id="IPR001279">
    <property type="entry name" value="Metallo-B-lactamas"/>
</dbReference>
<proteinExistence type="inferred from homology"/>